<evidence type="ECO:0000259" key="3">
    <source>
        <dbReference type="Pfam" id="PF18181"/>
    </source>
</evidence>
<dbReference type="GO" id="GO:0099604">
    <property type="term" value="F:ligand-gated calcium channel activity"/>
    <property type="evidence" value="ECO:0007669"/>
    <property type="project" value="TreeGrafter"/>
</dbReference>
<feature type="transmembrane region" description="Helical" evidence="1">
    <location>
        <begin position="324"/>
        <end position="345"/>
    </location>
</feature>
<evidence type="ECO:0008006" key="6">
    <source>
        <dbReference type="Google" id="ProtNLM"/>
    </source>
</evidence>
<dbReference type="Pfam" id="PF18181">
    <property type="entry name" value="SLATT_1"/>
    <property type="match status" value="1"/>
</dbReference>
<feature type="transmembrane region" description="Helical" evidence="1">
    <location>
        <begin position="466"/>
        <end position="489"/>
    </location>
</feature>
<dbReference type="Pfam" id="PF18171">
    <property type="entry name" value="LSDAT_prok"/>
    <property type="match status" value="1"/>
</dbReference>
<name>S9P487_CYSF2</name>
<feature type="domain" description="LSDAT prokaryote" evidence="2">
    <location>
        <begin position="48"/>
        <end position="223"/>
    </location>
</feature>
<organism evidence="4 5">
    <name type="scientific">Cystobacter fuscus (strain ATCC 25194 / DSM 2262 / NBRC 100088 / M29)</name>
    <dbReference type="NCBI Taxonomy" id="1242864"/>
    <lineage>
        <taxon>Bacteria</taxon>
        <taxon>Pseudomonadati</taxon>
        <taxon>Myxococcota</taxon>
        <taxon>Myxococcia</taxon>
        <taxon>Myxococcales</taxon>
        <taxon>Cystobacterineae</taxon>
        <taxon>Archangiaceae</taxon>
        <taxon>Cystobacter</taxon>
    </lineage>
</organism>
<feature type="transmembrane region" description="Helical" evidence="1">
    <location>
        <begin position="287"/>
        <end position="304"/>
    </location>
</feature>
<evidence type="ECO:0000313" key="4">
    <source>
        <dbReference type="EMBL" id="EPX59280.1"/>
    </source>
</evidence>
<dbReference type="PANTHER" id="PTHR13800:SF12">
    <property type="entry name" value="TRANSIENT RECEPTOR POTENTIAL CATION CHANNEL SUBFAMILY M MEMBER-LIKE 2"/>
    <property type="match status" value="1"/>
</dbReference>
<protein>
    <recommendedName>
        <fullName evidence="6">SMODS and SLOG-associating 2TM effector domain-containing protein</fullName>
    </recommendedName>
</protein>
<sequence length="586" mass="64650">MNTPPSMLESHTGDIPFPNGNRAKWVRASPGDDPHALLRALDLPRPRALILLLGGADGLAPELNASLRQLISQGVACCAVETGAFILDGGTWSGIMALMGEGVAERGYHSQLVGVAPAQLVTWPGSPFGDGAGERTPLDENHTHFVLVDGNTWGGETPLLYTLASALTEGGIPVVVVLANGGDVTRQEALAAVRHHWPLVVLQGSGRLADEISTQVSRPSSNIADPVLAEILSEGDLCLFPVEGSPRDLTHLLKRELREDSILKLAWQRFALYDANSTRQQRVFRRLQFWSLTLGVLGTLLALLDTQLRLLGLIVEQGRVDGLLRILIVLLAALVTVLVAASSQFKAGTRWILLRAHAEAIKREIFRYRCRIGIRSEPRPGRLSSERRLASRMKSICRPLLQAEAALSAPRTYRGPLPPPGSLAPGDDGFSSLTPFRYIRYRLDDQLGYYRRKIDRLDRSARRLQWLTIIASGMGTVLAAMGAELWVALTTSLVTSVTAWLGYQQAESHLTKYHQSTTDLDNIKAWWSALSLEEQGRRRNFENLIDSTEFVLQSELTGWLQEMRDTLARMQTRRDKKPGEAETTKH</sequence>
<dbReference type="InterPro" id="IPR025325">
    <property type="entry name" value="DUF4231"/>
</dbReference>
<dbReference type="EMBL" id="ANAH02000018">
    <property type="protein sequence ID" value="EPX59280.1"/>
    <property type="molecule type" value="Genomic_DNA"/>
</dbReference>
<reference evidence="4" key="1">
    <citation type="submission" date="2013-05" db="EMBL/GenBank/DDBJ databases">
        <title>Genome assembly of Cystobacter fuscus DSM 2262.</title>
        <authorList>
            <person name="Sharma G."/>
            <person name="Khatri I."/>
            <person name="Kaur C."/>
            <person name="Mayilraj S."/>
            <person name="Subramanian S."/>
        </authorList>
    </citation>
    <scope>NUCLEOTIDE SEQUENCE [LARGE SCALE GENOMIC DNA]</scope>
    <source>
        <strain evidence="4">DSM 2262</strain>
    </source>
</reference>
<keyword evidence="5" id="KW-1185">Reference proteome</keyword>
<dbReference type="Pfam" id="PF14015">
    <property type="entry name" value="DUF4231"/>
    <property type="match status" value="1"/>
</dbReference>
<dbReference type="PANTHER" id="PTHR13800">
    <property type="entry name" value="TRANSIENT RECEPTOR POTENTIAL CATION CHANNEL, SUBFAMILY M, MEMBER 6"/>
    <property type="match status" value="1"/>
</dbReference>
<feature type="domain" description="SMODS and SLOG-associating 2TM effector" evidence="3">
    <location>
        <begin position="438"/>
        <end position="559"/>
    </location>
</feature>
<dbReference type="eggNOG" id="COG0457">
    <property type="taxonomic scope" value="Bacteria"/>
</dbReference>
<keyword evidence="1" id="KW-0812">Transmembrane</keyword>
<keyword evidence="1" id="KW-0472">Membrane</keyword>
<comment type="caution">
    <text evidence="4">The sequence shown here is derived from an EMBL/GenBank/DDBJ whole genome shotgun (WGS) entry which is preliminary data.</text>
</comment>
<evidence type="ECO:0000256" key="1">
    <source>
        <dbReference type="SAM" id="Phobius"/>
    </source>
</evidence>
<accession>S9P487</accession>
<evidence type="ECO:0000313" key="5">
    <source>
        <dbReference type="Proteomes" id="UP000011682"/>
    </source>
</evidence>
<dbReference type="InterPro" id="IPR040884">
    <property type="entry name" value="SLATT_1"/>
</dbReference>
<dbReference type="InterPro" id="IPR050927">
    <property type="entry name" value="TRPM"/>
</dbReference>
<dbReference type="GO" id="GO:0005886">
    <property type="term" value="C:plasma membrane"/>
    <property type="evidence" value="ECO:0007669"/>
    <property type="project" value="TreeGrafter"/>
</dbReference>
<proteinExistence type="predicted"/>
<dbReference type="AlphaFoldDB" id="S9P487"/>
<dbReference type="Proteomes" id="UP000011682">
    <property type="component" value="Unassembled WGS sequence"/>
</dbReference>
<evidence type="ECO:0000259" key="2">
    <source>
        <dbReference type="Pfam" id="PF18171"/>
    </source>
</evidence>
<keyword evidence="1" id="KW-1133">Transmembrane helix</keyword>
<dbReference type="NCBIfam" id="NF033634">
    <property type="entry name" value="SLATT_1"/>
    <property type="match status" value="2"/>
</dbReference>
<dbReference type="InterPro" id="IPR041482">
    <property type="entry name" value="LSDAT_prok"/>
</dbReference>
<gene>
    <name evidence="4" type="ORF">D187_003184</name>
</gene>